<organism evidence="1 2">
    <name type="scientific">Lepeophtheirus salmonis</name>
    <name type="common">Salmon louse</name>
    <name type="synonym">Caligus salmonis</name>
    <dbReference type="NCBI Taxonomy" id="72036"/>
    <lineage>
        <taxon>Eukaryota</taxon>
        <taxon>Metazoa</taxon>
        <taxon>Ecdysozoa</taxon>
        <taxon>Arthropoda</taxon>
        <taxon>Crustacea</taxon>
        <taxon>Multicrustacea</taxon>
        <taxon>Hexanauplia</taxon>
        <taxon>Copepoda</taxon>
        <taxon>Siphonostomatoida</taxon>
        <taxon>Caligidae</taxon>
        <taxon>Lepeophtheirus</taxon>
    </lineage>
</organism>
<dbReference type="AlphaFoldDB" id="A0A7R8H165"/>
<dbReference type="EMBL" id="HG994590">
    <property type="protein sequence ID" value="CAF2805794.1"/>
    <property type="molecule type" value="Genomic_DNA"/>
</dbReference>
<reference evidence="1" key="1">
    <citation type="submission" date="2021-02" db="EMBL/GenBank/DDBJ databases">
        <authorList>
            <person name="Bekaert M."/>
        </authorList>
    </citation>
    <scope>NUCLEOTIDE SEQUENCE</scope>
    <source>
        <strain evidence="1">IoA-00</strain>
    </source>
</reference>
<name>A0A7R8H165_LEPSM</name>
<evidence type="ECO:0000313" key="1">
    <source>
        <dbReference type="EMBL" id="CAF2805794.1"/>
    </source>
</evidence>
<proteinExistence type="predicted"/>
<protein>
    <submittedName>
        <fullName evidence="1">(salmon louse) hypothetical protein</fullName>
    </submittedName>
</protein>
<dbReference type="Proteomes" id="UP000675881">
    <property type="component" value="Chromosome 11"/>
</dbReference>
<accession>A0A7R8H165</accession>
<evidence type="ECO:0000313" key="2">
    <source>
        <dbReference type="Proteomes" id="UP000675881"/>
    </source>
</evidence>
<sequence>MEDLGRVLGTLCMTRQQPQYLGGASKADRIVDSGELIIDKALTIMILFIRFSNISYLFNDWIYETNISDFILTVYWSSTKFMYQQSYYEVDFRNDSKAKETVSFREVKDFNNEDSLKLFFSYHCINKVHTFLVSIEIFLLKLFKAKPAMSRRGFQTCQILFICHSFLVFLGLQLETFFMGGYVPVAI</sequence>
<keyword evidence="2" id="KW-1185">Reference proteome</keyword>
<gene>
    <name evidence="1" type="ORF">LSAA_3362</name>
</gene>